<dbReference type="PROSITE" id="PS50949">
    <property type="entry name" value="HTH_GNTR"/>
    <property type="match status" value="1"/>
</dbReference>
<dbReference type="RefSeq" id="WP_252619939.1">
    <property type="nucleotide sequence ID" value="NZ_CP099490.1"/>
</dbReference>
<accession>A0ABY4YGP4</accession>
<evidence type="ECO:0000256" key="1">
    <source>
        <dbReference type="ARBA" id="ARBA00023015"/>
    </source>
</evidence>
<evidence type="ECO:0000256" key="2">
    <source>
        <dbReference type="ARBA" id="ARBA00023125"/>
    </source>
</evidence>
<dbReference type="CDD" id="cd07377">
    <property type="entry name" value="WHTH_GntR"/>
    <property type="match status" value="1"/>
</dbReference>
<evidence type="ECO:0000313" key="5">
    <source>
        <dbReference type="EMBL" id="USQ75513.1"/>
    </source>
</evidence>
<keyword evidence="1" id="KW-0805">Transcription regulation</keyword>
<feature type="domain" description="HTH gntR-type" evidence="4">
    <location>
        <begin position="8"/>
        <end position="75"/>
    </location>
</feature>
<reference evidence="5" key="1">
    <citation type="submission" date="2022-06" db="EMBL/GenBank/DDBJ databases">
        <title>Ornithinimicrobium JY.X270.</title>
        <authorList>
            <person name="Huang Y."/>
        </authorList>
    </citation>
    <scope>NUCLEOTIDE SEQUENCE</scope>
    <source>
        <strain evidence="5">JY.X270</strain>
    </source>
</reference>
<name>A0ABY4YGP4_9MICO</name>
<dbReference type="SMART" id="SM00345">
    <property type="entry name" value="HTH_GNTR"/>
    <property type="match status" value="1"/>
</dbReference>
<organism evidence="5 6">
    <name type="scientific">Ornithinimicrobium cryptoxanthini</name>
    <dbReference type="NCBI Taxonomy" id="2934161"/>
    <lineage>
        <taxon>Bacteria</taxon>
        <taxon>Bacillati</taxon>
        <taxon>Actinomycetota</taxon>
        <taxon>Actinomycetes</taxon>
        <taxon>Micrococcales</taxon>
        <taxon>Ornithinimicrobiaceae</taxon>
        <taxon>Ornithinimicrobium</taxon>
    </lineage>
</organism>
<dbReference type="PANTHER" id="PTHR43537:SF5">
    <property type="entry name" value="UXU OPERON TRANSCRIPTIONAL REGULATOR"/>
    <property type="match status" value="1"/>
</dbReference>
<dbReference type="SUPFAM" id="SSF48008">
    <property type="entry name" value="GntR ligand-binding domain-like"/>
    <property type="match status" value="1"/>
</dbReference>
<keyword evidence="6" id="KW-1185">Reference proteome</keyword>
<dbReference type="InterPro" id="IPR036388">
    <property type="entry name" value="WH-like_DNA-bd_sf"/>
</dbReference>
<dbReference type="InterPro" id="IPR036390">
    <property type="entry name" value="WH_DNA-bd_sf"/>
</dbReference>
<dbReference type="Pfam" id="PF00392">
    <property type="entry name" value="GntR"/>
    <property type="match status" value="1"/>
</dbReference>
<sequence length="236" mass="26185">MTPNTGSLSKSQQACAWLREQILAHEFAPGYRLVLGSIAEQLDMSVVPVREAVRQLEAEGLVTYERNVGARVAMTEPSSYAHTMQTLGLLEAAATALSARYATAEDLSEARDLNARMTGELAIDNPHEFTGLNRQLHAILIRRCPNPRLLDLVEAEWAKLRYLRSSTFSFVPQRAGESVREHEAIISLIERTAPSAEVEEAARHHRRATVLAYLSHEHLDINPEQIDVLTHTGGSL</sequence>
<evidence type="ECO:0000313" key="6">
    <source>
        <dbReference type="Proteomes" id="UP001056535"/>
    </source>
</evidence>
<keyword evidence="3" id="KW-0804">Transcription</keyword>
<dbReference type="InterPro" id="IPR000524">
    <property type="entry name" value="Tscrpt_reg_HTH_GntR"/>
</dbReference>
<keyword evidence="2" id="KW-0238">DNA-binding</keyword>
<dbReference type="InterPro" id="IPR011711">
    <property type="entry name" value="GntR_C"/>
</dbReference>
<dbReference type="Proteomes" id="UP001056535">
    <property type="component" value="Chromosome"/>
</dbReference>
<dbReference type="EMBL" id="CP099490">
    <property type="protein sequence ID" value="USQ75513.1"/>
    <property type="molecule type" value="Genomic_DNA"/>
</dbReference>
<protein>
    <submittedName>
        <fullName evidence="5">GntR family transcriptional regulator</fullName>
    </submittedName>
</protein>
<dbReference type="SMART" id="SM00895">
    <property type="entry name" value="FCD"/>
    <property type="match status" value="1"/>
</dbReference>
<dbReference type="SUPFAM" id="SSF46785">
    <property type="entry name" value="Winged helix' DNA-binding domain"/>
    <property type="match status" value="1"/>
</dbReference>
<proteinExistence type="predicted"/>
<dbReference type="PANTHER" id="PTHR43537">
    <property type="entry name" value="TRANSCRIPTIONAL REGULATOR, GNTR FAMILY"/>
    <property type="match status" value="1"/>
</dbReference>
<dbReference type="Gene3D" id="1.10.10.10">
    <property type="entry name" value="Winged helix-like DNA-binding domain superfamily/Winged helix DNA-binding domain"/>
    <property type="match status" value="1"/>
</dbReference>
<gene>
    <name evidence="5" type="ORF">NF557_12945</name>
</gene>
<dbReference type="InterPro" id="IPR008920">
    <property type="entry name" value="TF_FadR/GntR_C"/>
</dbReference>
<dbReference type="Pfam" id="PF07729">
    <property type="entry name" value="FCD"/>
    <property type="match status" value="1"/>
</dbReference>
<evidence type="ECO:0000259" key="4">
    <source>
        <dbReference type="PROSITE" id="PS50949"/>
    </source>
</evidence>
<evidence type="ECO:0000256" key="3">
    <source>
        <dbReference type="ARBA" id="ARBA00023163"/>
    </source>
</evidence>
<dbReference type="Gene3D" id="1.20.120.530">
    <property type="entry name" value="GntR ligand-binding domain-like"/>
    <property type="match status" value="1"/>
</dbReference>